<accession>A0A062U894</accession>
<dbReference type="STRING" id="1280947.HY30_09430"/>
<evidence type="ECO:0000256" key="4">
    <source>
        <dbReference type="ARBA" id="ARBA00023163"/>
    </source>
</evidence>
<evidence type="ECO:0000256" key="2">
    <source>
        <dbReference type="ARBA" id="ARBA00023015"/>
    </source>
</evidence>
<dbReference type="InterPro" id="IPR036388">
    <property type="entry name" value="WH-like_DNA-bd_sf"/>
</dbReference>
<dbReference type="SUPFAM" id="SSF88946">
    <property type="entry name" value="Sigma2 domain of RNA polymerase sigma factors"/>
    <property type="match status" value="1"/>
</dbReference>
<dbReference type="Proteomes" id="UP000027190">
    <property type="component" value="Unassembled WGS sequence"/>
</dbReference>
<dbReference type="AlphaFoldDB" id="A0A062U894"/>
<evidence type="ECO:0000256" key="3">
    <source>
        <dbReference type="ARBA" id="ARBA00023082"/>
    </source>
</evidence>
<dbReference type="PANTHER" id="PTHR43133">
    <property type="entry name" value="RNA POLYMERASE ECF-TYPE SIGMA FACTO"/>
    <property type="match status" value="1"/>
</dbReference>
<keyword evidence="7" id="KW-1185">Reference proteome</keyword>
<dbReference type="GO" id="GO:0016987">
    <property type="term" value="F:sigma factor activity"/>
    <property type="evidence" value="ECO:0007669"/>
    <property type="project" value="UniProtKB-KW"/>
</dbReference>
<comment type="similarity">
    <text evidence="1">Belongs to the sigma-70 factor family. ECF subfamily.</text>
</comment>
<dbReference type="SUPFAM" id="SSF88659">
    <property type="entry name" value="Sigma3 and sigma4 domains of RNA polymerase sigma factors"/>
    <property type="match status" value="1"/>
</dbReference>
<dbReference type="EMBL" id="AWFG01000074">
    <property type="protein sequence ID" value="KCZ54497.1"/>
    <property type="molecule type" value="Genomic_DNA"/>
</dbReference>
<dbReference type="NCBIfam" id="TIGR02999">
    <property type="entry name" value="Sig-70_X6"/>
    <property type="match status" value="1"/>
</dbReference>
<evidence type="ECO:0000313" key="6">
    <source>
        <dbReference type="EMBL" id="KCZ54497.1"/>
    </source>
</evidence>
<dbReference type="InterPro" id="IPR039425">
    <property type="entry name" value="RNA_pol_sigma-70-like"/>
</dbReference>
<dbReference type="InterPro" id="IPR013324">
    <property type="entry name" value="RNA_pol_sigma_r3/r4-like"/>
</dbReference>
<dbReference type="PATRIC" id="fig|1280947.3.peg.3337"/>
<dbReference type="GO" id="GO:0006352">
    <property type="term" value="P:DNA-templated transcription initiation"/>
    <property type="evidence" value="ECO:0007669"/>
    <property type="project" value="InterPro"/>
</dbReference>
<protein>
    <recommendedName>
        <fullName evidence="5">RNA polymerase sigma-70 ECF-like HTH domain-containing protein</fullName>
    </recommendedName>
</protein>
<organism evidence="6 7">
    <name type="scientific">Hyphomonas chukchiensis</name>
    <dbReference type="NCBI Taxonomy" id="1280947"/>
    <lineage>
        <taxon>Bacteria</taxon>
        <taxon>Pseudomonadati</taxon>
        <taxon>Pseudomonadota</taxon>
        <taxon>Alphaproteobacteria</taxon>
        <taxon>Hyphomonadales</taxon>
        <taxon>Hyphomonadaceae</taxon>
        <taxon>Hyphomonas</taxon>
    </lineage>
</organism>
<dbReference type="Gene3D" id="1.10.1740.10">
    <property type="match status" value="1"/>
</dbReference>
<keyword evidence="2" id="KW-0805">Transcription regulation</keyword>
<dbReference type="InterPro" id="IPR053812">
    <property type="entry name" value="HTH_Sigma70_ECF-like"/>
</dbReference>
<dbReference type="Gene3D" id="1.10.10.10">
    <property type="entry name" value="Winged helix-like DNA-binding domain superfamily/Winged helix DNA-binding domain"/>
    <property type="match status" value="1"/>
</dbReference>
<gene>
    <name evidence="6" type="ORF">HY30_09430</name>
</gene>
<evidence type="ECO:0000256" key="1">
    <source>
        <dbReference type="ARBA" id="ARBA00010641"/>
    </source>
</evidence>
<reference evidence="6 7" key="1">
    <citation type="journal article" date="2014" name="Antonie Van Leeuwenhoek">
        <title>Hyphomonas beringensis sp. nov. and Hyphomonas chukchiensis sp. nov., isolated from surface seawater of the Bering Sea and Chukchi Sea.</title>
        <authorList>
            <person name="Li C."/>
            <person name="Lai Q."/>
            <person name="Li G."/>
            <person name="Dong C."/>
            <person name="Wang J."/>
            <person name="Liao Y."/>
            <person name="Shao Z."/>
        </authorList>
    </citation>
    <scope>NUCLEOTIDE SEQUENCE [LARGE SCALE GENOMIC DNA]</scope>
    <source>
        <strain evidence="6 7">BH-BN04-4</strain>
    </source>
</reference>
<dbReference type="OrthoDB" id="128473at2"/>
<dbReference type="PANTHER" id="PTHR43133:SF39">
    <property type="entry name" value="SIMILAR TO RNA POLYMERASE SIGMA-E FACTOR"/>
    <property type="match status" value="1"/>
</dbReference>
<dbReference type="Pfam" id="PF07638">
    <property type="entry name" value="Sigma70_ECF"/>
    <property type="match status" value="1"/>
</dbReference>
<evidence type="ECO:0000259" key="5">
    <source>
        <dbReference type="Pfam" id="PF07638"/>
    </source>
</evidence>
<dbReference type="NCBIfam" id="TIGR02937">
    <property type="entry name" value="sigma70-ECF"/>
    <property type="match status" value="1"/>
</dbReference>
<proteinExistence type="inferred from homology"/>
<keyword evidence="3" id="KW-0731">Sigma factor</keyword>
<dbReference type="RefSeq" id="WP_034743572.1">
    <property type="nucleotide sequence ID" value="NZ_AWFG01000074.1"/>
</dbReference>
<dbReference type="InterPro" id="IPR011517">
    <property type="entry name" value="RNA_pol_sigma70_ECF-like"/>
</dbReference>
<dbReference type="InterPro" id="IPR014284">
    <property type="entry name" value="RNA_pol_sigma-70_dom"/>
</dbReference>
<feature type="domain" description="RNA polymerase sigma-70 ECF-like HTH" evidence="5">
    <location>
        <begin position="10"/>
        <end position="184"/>
    </location>
</feature>
<dbReference type="InterPro" id="IPR013325">
    <property type="entry name" value="RNA_pol_sigma_r2"/>
</dbReference>
<comment type="caution">
    <text evidence="6">The sequence shown here is derived from an EMBL/GenBank/DDBJ whole genome shotgun (WGS) entry which is preliminary data.</text>
</comment>
<sequence>MADTDGIEAKQLLAAWRAGDMVARDRLFTLLYSELRQVSAALLRSERNSSLSTGDLVNEAVMRLVQMDQIDWADKTHFLALSARAMRRILIDNARKKHTDKRHHHKVTLVTRLGGVTSERIDFDVLEKALIRLAAIDKEKADIVELRYFAGMSHQEIAEVTGSSESTVKRGWRAARAWLIDALQEDRRVRNAPS</sequence>
<name>A0A062U894_9PROT</name>
<keyword evidence="4" id="KW-0804">Transcription</keyword>
<evidence type="ECO:0000313" key="7">
    <source>
        <dbReference type="Proteomes" id="UP000027190"/>
    </source>
</evidence>
<dbReference type="eggNOG" id="COG1595">
    <property type="taxonomic scope" value="Bacteria"/>
</dbReference>